<evidence type="ECO:0000313" key="2">
    <source>
        <dbReference type="Proteomes" id="UP000319143"/>
    </source>
</evidence>
<reference evidence="1 2" key="1">
    <citation type="submission" date="2019-02" db="EMBL/GenBank/DDBJ databases">
        <title>Deep-cultivation of Planctomycetes and their phenomic and genomic characterization uncovers novel biology.</title>
        <authorList>
            <person name="Wiegand S."/>
            <person name="Jogler M."/>
            <person name="Boedeker C."/>
            <person name="Pinto D."/>
            <person name="Vollmers J."/>
            <person name="Rivas-Marin E."/>
            <person name="Kohn T."/>
            <person name="Peeters S.H."/>
            <person name="Heuer A."/>
            <person name="Rast P."/>
            <person name="Oberbeckmann S."/>
            <person name="Bunk B."/>
            <person name="Jeske O."/>
            <person name="Meyerdierks A."/>
            <person name="Storesund J.E."/>
            <person name="Kallscheuer N."/>
            <person name="Luecker S."/>
            <person name="Lage O.M."/>
            <person name="Pohl T."/>
            <person name="Merkel B.J."/>
            <person name="Hornburger P."/>
            <person name="Mueller R.-W."/>
            <person name="Bruemmer F."/>
            <person name="Labrenz M."/>
            <person name="Spormann A.M."/>
            <person name="Op Den Camp H."/>
            <person name="Overmann J."/>
            <person name="Amann R."/>
            <person name="Jetten M.S.M."/>
            <person name="Mascher T."/>
            <person name="Medema M.H."/>
            <person name="Devos D.P."/>
            <person name="Kaster A.-K."/>
            <person name="Ovreas L."/>
            <person name="Rohde M."/>
            <person name="Galperin M.Y."/>
            <person name="Jogler C."/>
        </authorList>
    </citation>
    <scope>NUCLEOTIDE SEQUENCE [LARGE SCALE GENOMIC DNA]</scope>
    <source>
        <strain evidence="1 2">Poly41</strain>
    </source>
</reference>
<dbReference type="Proteomes" id="UP000319143">
    <property type="component" value="Unassembled WGS sequence"/>
</dbReference>
<keyword evidence="2" id="KW-1185">Reference proteome</keyword>
<dbReference type="EMBL" id="SJPV01000004">
    <property type="protein sequence ID" value="TWU38352.1"/>
    <property type="molecule type" value="Genomic_DNA"/>
</dbReference>
<sequence length="87" mass="9809">MTKGLFVDRLQQTRAENAMHFDCCANDLFRQFIAHFSVPSVISVATLKPVLDSFTHPVRMTLNQRRKLQSAANTDTSMQACFATETT</sequence>
<organism evidence="1 2">
    <name type="scientific">Novipirellula artificiosorum</name>
    <dbReference type="NCBI Taxonomy" id="2528016"/>
    <lineage>
        <taxon>Bacteria</taxon>
        <taxon>Pseudomonadati</taxon>
        <taxon>Planctomycetota</taxon>
        <taxon>Planctomycetia</taxon>
        <taxon>Pirellulales</taxon>
        <taxon>Pirellulaceae</taxon>
        <taxon>Novipirellula</taxon>
    </lineage>
</organism>
<gene>
    <name evidence="1" type="ORF">Poly41_28280</name>
</gene>
<protein>
    <submittedName>
        <fullName evidence="1">Uncharacterized protein</fullName>
    </submittedName>
</protein>
<accession>A0A5C6DP20</accession>
<dbReference type="AlphaFoldDB" id="A0A5C6DP20"/>
<name>A0A5C6DP20_9BACT</name>
<comment type="caution">
    <text evidence="1">The sequence shown here is derived from an EMBL/GenBank/DDBJ whole genome shotgun (WGS) entry which is preliminary data.</text>
</comment>
<evidence type="ECO:0000313" key="1">
    <source>
        <dbReference type="EMBL" id="TWU38352.1"/>
    </source>
</evidence>
<proteinExistence type="predicted"/>